<protein>
    <recommendedName>
        <fullName evidence="5">L-lysine N6-monooxygenase MbtG</fullName>
        <ecNumber evidence="4">1.14.13.59</ecNumber>
    </recommendedName>
    <alternativeName>
        <fullName evidence="13">Lysine 6-N-hydroxylase</fullName>
    </alternativeName>
    <alternativeName>
        <fullName evidence="12">Lysine N6-hydroxylase</fullName>
    </alternativeName>
    <alternativeName>
        <fullName evidence="10">Lysine-N-oxygenase</fullName>
    </alternativeName>
    <alternativeName>
        <fullName evidence="11">Mycobactin synthase protein G</fullName>
    </alternativeName>
</protein>
<evidence type="ECO:0000256" key="5">
    <source>
        <dbReference type="ARBA" id="ARBA00016406"/>
    </source>
</evidence>
<dbReference type="Pfam" id="PF13434">
    <property type="entry name" value="Lys_Orn_oxgnase"/>
    <property type="match status" value="1"/>
</dbReference>
<evidence type="ECO:0000256" key="1">
    <source>
        <dbReference type="ARBA" id="ARBA00001974"/>
    </source>
</evidence>
<dbReference type="SUPFAM" id="SSF51905">
    <property type="entry name" value="FAD/NAD(P)-binding domain"/>
    <property type="match status" value="1"/>
</dbReference>
<dbReference type="Gene3D" id="3.50.50.60">
    <property type="entry name" value="FAD/NAD(P)-binding domain"/>
    <property type="match status" value="1"/>
</dbReference>
<evidence type="ECO:0000256" key="8">
    <source>
        <dbReference type="ARBA" id="ARBA00022857"/>
    </source>
</evidence>
<name>A0A1H8IHH1_9BACI</name>
<proteinExistence type="inferred from homology"/>
<evidence type="ECO:0000256" key="4">
    <source>
        <dbReference type="ARBA" id="ARBA00013076"/>
    </source>
</evidence>
<comment type="catalytic activity">
    <reaction evidence="14">
        <text>L-lysine + NADPH + O2 = N(6)-hydroxy-L-lysine + NADP(+) + H2O</text>
        <dbReference type="Rhea" id="RHEA:23228"/>
        <dbReference type="ChEBI" id="CHEBI:15377"/>
        <dbReference type="ChEBI" id="CHEBI:15379"/>
        <dbReference type="ChEBI" id="CHEBI:32551"/>
        <dbReference type="ChEBI" id="CHEBI:57783"/>
        <dbReference type="ChEBI" id="CHEBI:57820"/>
        <dbReference type="ChEBI" id="CHEBI:58349"/>
        <dbReference type="EC" id="1.14.13.59"/>
    </reaction>
</comment>
<reference evidence="15 16" key="1">
    <citation type="submission" date="2016-10" db="EMBL/GenBank/DDBJ databases">
        <authorList>
            <person name="de Groot N.N."/>
        </authorList>
    </citation>
    <scope>NUCLEOTIDE SEQUENCE [LARGE SCALE GENOMIC DNA]</scope>
    <source>
        <strain evidence="15 16">CGMCC 1.10434</strain>
    </source>
</reference>
<evidence type="ECO:0000256" key="12">
    <source>
        <dbReference type="ARBA" id="ARBA00032493"/>
    </source>
</evidence>
<keyword evidence="8" id="KW-0521">NADP</keyword>
<evidence type="ECO:0000256" key="9">
    <source>
        <dbReference type="ARBA" id="ARBA00023002"/>
    </source>
</evidence>
<evidence type="ECO:0000256" key="7">
    <source>
        <dbReference type="ARBA" id="ARBA00022827"/>
    </source>
</evidence>
<keyword evidence="6" id="KW-0285">Flavoprotein</keyword>
<keyword evidence="16" id="KW-1185">Reference proteome</keyword>
<dbReference type="InterPro" id="IPR025700">
    <property type="entry name" value="Lys/Orn_oxygenase"/>
</dbReference>
<organism evidence="15 16">
    <name type="scientific">Amphibacillus marinus</name>
    <dbReference type="NCBI Taxonomy" id="872970"/>
    <lineage>
        <taxon>Bacteria</taxon>
        <taxon>Bacillati</taxon>
        <taxon>Bacillota</taxon>
        <taxon>Bacilli</taxon>
        <taxon>Bacillales</taxon>
        <taxon>Bacillaceae</taxon>
        <taxon>Amphibacillus</taxon>
    </lineage>
</organism>
<evidence type="ECO:0000256" key="2">
    <source>
        <dbReference type="ARBA" id="ARBA00004924"/>
    </source>
</evidence>
<dbReference type="GO" id="GO:0047091">
    <property type="term" value="F:L-lysine 6-monooxygenase (NADPH) activity"/>
    <property type="evidence" value="ECO:0007669"/>
    <property type="project" value="UniProtKB-EC"/>
</dbReference>
<dbReference type="RefSeq" id="WP_091494680.1">
    <property type="nucleotide sequence ID" value="NZ_FODJ01000001.1"/>
</dbReference>
<evidence type="ECO:0000256" key="10">
    <source>
        <dbReference type="ARBA" id="ARBA00029939"/>
    </source>
</evidence>
<evidence type="ECO:0000256" key="6">
    <source>
        <dbReference type="ARBA" id="ARBA00022630"/>
    </source>
</evidence>
<dbReference type="EMBL" id="FODJ01000001">
    <property type="protein sequence ID" value="SEN67705.1"/>
    <property type="molecule type" value="Genomic_DNA"/>
</dbReference>
<evidence type="ECO:0000313" key="16">
    <source>
        <dbReference type="Proteomes" id="UP000199300"/>
    </source>
</evidence>
<dbReference type="Proteomes" id="UP000199300">
    <property type="component" value="Unassembled WGS sequence"/>
</dbReference>
<comment type="pathway">
    <text evidence="2">Siderophore biosynthesis.</text>
</comment>
<evidence type="ECO:0000313" key="15">
    <source>
        <dbReference type="EMBL" id="SEN67705.1"/>
    </source>
</evidence>
<dbReference type="AlphaFoldDB" id="A0A1H8IHH1"/>
<evidence type="ECO:0000256" key="13">
    <source>
        <dbReference type="ARBA" id="ARBA00032738"/>
    </source>
</evidence>
<dbReference type="InterPro" id="IPR036188">
    <property type="entry name" value="FAD/NAD-bd_sf"/>
</dbReference>
<comment type="cofactor">
    <cofactor evidence="1">
        <name>FAD</name>
        <dbReference type="ChEBI" id="CHEBI:57692"/>
    </cofactor>
</comment>
<comment type="similarity">
    <text evidence="3">Belongs to the lysine N(6)-hydroxylase/L-ornithine N(5)-oxygenase family.</text>
</comment>
<accession>A0A1H8IHH1</accession>
<evidence type="ECO:0000256" key="3">
    <source>
        <dbReference type="ARBA" id="ARBA00007588"/>
    </source>
</evidence>
<keyword evidence="7" id="KW-0274">FAD</keyword>
<dbReference type="EC" id="1.14.13.59" evidence="4"/>
<evidence type="ECO:0000256" key="14">
    <source>
        <dbReference type="ARBA" id="ARBA00048407"/>
    </source>
</evidence>
<sequence length="427" mass="49473">MNETIYDIIGIGIGPYNLGLAALIDEQTELHALFFEQNDYLTWHPGMLINGTDLQVSFLADLTTFANPKSKYTYLNYLHTKNRLYPFFFYHQFEIPRQEYDAYLSWVAKQLSSCQFGHQVTNVEFVNDLYRIEVKDNESKTRHFLTRNIVMGTGAKPNTVLDLSAFPSHDVHHSSQYLYHKEDTIKANNITIIGSGQSAAEIFLDLFKNQDDCHYQLSWFTRSPGHVQLDHSKLGQEIFSPDYVKYFHQLDYSTRTKALEQLAPLRNGVQKDTLHQIYHELYHRSINEPNLAVHIQPLTSLEAIESKNGHYLLNMQQWQQGKSFSWKTNKIILATGYKPNIPEWFNQKIAPLMVYEDQNRFKVSEDHQLIFKDGSNSRFYTHTNLEHSHGSSATNLGLAVDRNIQIINSIMGKEVYQRQTGGIFTSF</sequence>
<dbReference type="PANTHER" id="PTHR42802">
    <property type="entry name" value="MONOOXYGENASE"/>
    <property type="match status" value="1"/>
</dbReference>
<gene>
    <name evidence="15" type="ORF">SAMN04488134_101615</name>
</gene>
<dbReference type="OrthoDB" id="7527071at2"/>
<keyword evidence="9" id="KW-0560">Oxidoreductase</keyword>
<dbReference type="PANTHER" id="PTHR42802:SF1">
    <property type="entry name" value="L-ORNITHINE N(5)-MONOOXYGENASE"/>
    <property type="match status" value="1"/>
</dbReference>
<dbReference type="STRING" id="872970.SAMN04488134_101615"/>
<evidence type="ECO:0000256" key="11">
    <source>
        <dbReference type="ARBA" id="ARBA00031158"/>
    </source>
</evidence>